<gene>
    <name evidence="6" type="ORF">AOX56_21395</name>
</gene>
<keyword evidence="4" id="KW-0472">Membrane</keyword>
<protein>
    <recommendedName>
        <fullName evidence="5">DUF1232 domain-containing protein</fullName>
    </recommendedName>
</protein>
<dbReference type="GO" id="GO:0012505">
    <property type="term" value="C:endomembrane system"/>
    <property type="evidence" value="ECO:0007669"/>
    <property type="project" value="UniProtKB-SubCell"/>
</dbReference>
<dbReference type="PIRSF" id="PIRSF031804">
    <property type="entry name" value="UCP031804"/>
    <property type="match status" value="1"/>
</dbReference>
<evidence type="ECO:0000259" key="5">
    <source>
        <dbReference type="Pfam" id="PF06803"/>
    </source>
</evidence>
<keyword evidence="3" id="KW-1133">Transmembrane helix</keyword>
<dbReference type="RefSeq" id="WP_101320157.1">
    <property type="nucleotide sequence ID" value="NZ_CAWNSS010000062.1"/>
</dbReference>
<accession>A0A2N3IQB4</accession>
<dbReference type="Proteomes" id="UP000233526">
    <property type="component" value="Unassembled WGS sequence"/>
</dbReference>
<sequence>MPHCIPPECEPFDHPGFWRKLWAFAKRAGRPFIETCLLLYYTSQKDDLPLWAKLLIYSALAYFISPIDAIPDVLPMGLTDDIAVLSAALASIAAFIDDQIRARVARTMRDLFGDA</sequence>
<name>A0A2N3IQB4_AERSO</name>
<evidence type="ECO:0000256" key="3">
    <source>
        <dbReference type="ARBA" id="ARBA00022989"/>
    </source>
</evidence>
<dbReference type="EMBL" id="LJZX01000062">
    <property type="protein sequence ID" value="PKQ73461.1"/>
    <property type="molecule type" value="Genomic_DNA"/>
</dbReference>
<comment type="caution">
    <text evidence="6">The sequence shown here is derived from an EMBL/GenBank/DDBJ whole genome shotgun (WGS) entry which is preliminary data.</text>
</comment>
<evidence type="ECO:0000256" key="2">
    <source>
        <dbReference type="ARBA" id="ARBA00022692"/>
    </source>
</evidence>
<dbReference type="InterPro" id="IPR010652">
    <property type="entry name" value="DUF1232"/>
</dbReference>
<evidence type="ECO:0000256" key="4">
    <source>
        <dbReference type="ARBA" id="ARBA00023136"/>
    </source>
</evidence>
<keyword evidence="2" id="KW-0812">Transmembrane</keyword>
<dbReference type="InterPro" id="IPR016983">
    <property type="entry name" value="UCP031804"/>
</dbReference>
<proteinExistence type="predicted"/>
<comment type="subcellular location">
    <subcellularLocation>
        <location evidence="1">Endomembrane system</location>
        <topology evidence="1">Multi-pass membrane protein</topology>
    </subcellularLocation>
</comment>
<organism evidence="6 7">
    <name type="scientific">Aeromonas sobria</name>
    <dbReference type="NCBI Taxonomy" id="646"/>
    <lineage>
        <taxon>Bacteria</taxon>
        <taxon>Pseudomonadati</taxon>
        <taxon>Pseudomonadota</taxon>
        <taxon>Gammaproteobacteria</taxon>
        <taxon>Aeromonadales</taxon>
        <taxon>Aeromonadaceae</taxon>
        <taxon>Aeromonas</taxon>
    </lineage>
</organism>
<evidence type="ECO:0000313" key="6">
    <source>
        <dbReference type="EMBL" id="PKQ73461.1"/>
    </source>
</evidence>
<dbReference type="AlphaFoldDB" id="A0A2N3IQB4"/>
<feature type="domain" description="DUF1232" evidence="5">
    <location>
        <begin position="52"/>
        <end position="86"/>
    </location>
</feature>
<dbReference type="Pfam" id="PF06803">
    <property type="entry name" value="DUF1232"/>
    <property type="match status" value="1"/>
</dbReference>
<evidence type="ECO:0000313" key="7">
    <source>
        <dbReference type="Proteomes" id="UP000233526"/>
    </source>
</evidence>
<evidence type="ECO:0000256" key="1">
    <source>
        <dbReference type="ARBA" id="ARBA00004127"/>
    </source>
</evidence>
<reference evidence="6 7" key="1">
    <citation type="journal article" date="2017" name="Front. Microbiol.">
        <title>Strong Genomic and Phenotypic Heterogeneity in the Aeromonas sobria Species Complex.</title>
        <authorList>
            <person name="Gauthier J."/>
            <person name="Vincent A.T."/>
            <person name="Charette S.J."/>
            <person name="Derome N."/>
        </authorList>
    </citation>
    <scope>NUCLEOTIDE SEQUENCE [LARGE SCALE GENOMIC DNA]</scope>
    <source>
        <strain evidence="6 7">JF2635</strain>
    </source>
</reference>